<sequence>MHATRLHRWATAGLWLLGLVTLALSCALAWLVSSSLSVAQETTTQTEMPSTPSTAVIETGF</sequence>
<name>A0A853ER00_9ACTO</name>
<reference evidence="1 2" key="1">
    <citation type="submission" date="2020-07" db="EMBL/GenBank/DDBJ databases">
        <title>MOT database genomes.</title>
        <authorList>
            <person name="Joseph S."/>
            <person name="Aduse-Opoku J."/>
            <person name="Hashim A."/>
            <person name="Wade W."/>
            <person name="Curtis M."/>
        </authorList>
    </citation>
    <scope>NUCLEOTIDE SEQUENCE [LARGE SCALE GENOMIC DNA]</scope>
    <source>
        <strain evidence="1 2">WMus004</strain>
    </source>
</reference>
<proteinExistence type="predicted"/>
<comment type="caution">
    <text evidence="1">The sequence shown here is derived from an EMBL/GenBank/DDBJ whole genome shotgun (WGS) entry which is preliminary data.</text>
</comment>
<dbReference type="Proteomes" id="UP000572528">
    <property type="component" value="Unassembled WGS sequence"/>
</dbReference>
<dbReference type="PROSITE" id="PS51257">
    <property type="entry name" value="PROKAR_LIPOPROTEIN"/>
    <property type="match status" value="1"/>
</dbReference>
<dbReference type="EMBL" id="JACBXV010000210">
    <property type="protein sequence ID" value="NYS70106.1"/>
    <property type="molecule type" value="Genomic_DNA"/>
</dbReference>
<dbReference type="RefSeq" id="WP_179901349.1">
    <property type="nucleotide sequence ID" value="NZ_JACBXV010000210.1"/>
</dbReference>
<dbReference type="AlphaFoldDB" id="A0A853ER00"/>
<organism evidence="1 2">
    <name type="scientific">Actinomyces bowdenii</name>
    <dbReference type="NCBI Taxonomy" id="131109"/>
    <lineage>
        <taxon>Bacteria</taxon>
        <taxon>Bacillati</taxon>
        <taxon>Actinomycetota</taxon>
        <taxon>Actinomycetes</taxon>
        <taxon>Actinomycetales</taxon>
        <taxon>Actinomycetaceae</taxon>
        <taxon>Actinomyces</taxon>
    </lineage>
</organism>
<evidence type="ECO:0000313" key="1">
    <source>
        <dbReference type="EMBL" id="NYS70106.1"/>
    </source>
</evidence>
<accession>A0A853ER00</accession>
<evidence type="ECO:0000313" key="2">
    <source>
        <dbReference type="Proteomes" id="UP000572528"/>
    </source>
</evidence>
<protein>
    <submittedName>
        <fullName evidence="1">Uncharacterized protein</fullName>
    </submittedName>
</protein>
<gene>
    <name evidence="1" type="ORF">HZZ05_11430</name>
</gene>